<accession>A0AAV0B992</accession>
<gene>
    <name evidence="1" type="ORF">PPACK8108_LOCUS14062</name>
</gene>
<keyword evidence="2" id="KW-1185">Reference proteome</keyword>
<feature type="non-terminal residue" evidence="1">
    <location>
        <position position="242"/>
    </location>
</feature>
<dbReference type="EMBL" id="CALTRL010003581">
    <property type="protein sequence ID" value="CAH7681467.1"/>
    <property type="molecule type" value="Genomic_DNA"/>
</dbReference>
<organism evidence="1 2">
    <name type="scientific">Phakopsora pachyrhizi</name>
    <name type="common">Asian soybean rust disease fungus</name>
    <dbReference type="NCBI Taxonomy" id="170000"/>
    <lineage>
        <taxon>Eukaryota</taxon>
        <taxon>Fungi</taxon>
        <taxon>Dikarya</taxon>
        <taxon>Basidiomycota</taxon>
        <taxon>Pucciniomycotina</taxon>
        <taxon>Pucciniomycetes</taxon>
        <taxon>Pucciniales</taxon>
        <taxon>Phakopsoraceae</taxon>
        <taxon>Phakopsora</taxon>
    </lineage>
</organism>
<sequence>MNYHHQDPWNLAPVEDLSFFSHNNQEETRTHVGSSQNHGSSSNIFQPLYNGDLFGGNIVNLVPNCDAFRQPDSSFLPQQHQTFGISSDEQMSQYSDFHIIQNDFSNSPHDFEIRDRVCQNQDLEVSDFNPESSSQYTGSIKNDELFDHRSNSIGDEHLNLLTSMSLAEADESLREWSELITILNKDFSRCTKESLLVRILRKASKIEVNHLEIIHEETLDYINRKNFEKDSLARLTSKQRIV</sequence>
<evidence type="ECO:0000313" key="2">
    <source>
        <dbReference type="Proteomes" id="UP001153365"/>
    </source>
</evidence>
<reference evidence="1" key="1">
    <citation type="submission" date="2022-06" db="EMBL/GenBank/DDBJ databases">
        <authorList>
            <consortium name="SYNGENTA / RWTH Aachen University"/>
        </authorList>
    </citation>
    <scope>NUCLEOTIDE SEQUENCE</scope>
</reference>
<proteinExistence type="predicted"/>
<dbReference type="AlphaFoldDB" id="A0AAV0B992"/>
<evidence type="ECO:0000313" key="1">
    <source>
        <dbReference type="EMBL" id="CAH7681467.1"/>
    </source>
</evidence>
<comment type="caution">
    <text evidence="1">The sequence shown here is derived from an EMBL/GenBank/DDBJ whole genome shotgun (WGS) entry which is preliminary data.</text>
</comment>
<dbReference type="Proteomes" id="UP001153365">
    <property type="component" value="Unassembled WGS sequence"/>
</dbReference>
<name>A0AAV0B992_PHAPC</name>
<protein>
    <submittedName>
        <fullName evidence="1">Expressed protein</fullName>
    </submittedName>
</protein>